<reference evidence="1 2" key="1">
    <citation type="submission" date="2016-12" db="EMBL/GenBank/DDBJ databases">
        <title>The genomes of Aspergillus section Nigri reveals drivers in fungal speciation.</title>
        <authorList>
            <consortium name="DOE Joint Genome Institute"/>
            <person name="Vesth T.C."/>
            <person name="Nybo J."/>
            <person name="Theobald S."/>
            <person name="Brandl J."/>
            <person name="Frisvad J.C."/>
            <person name="Nielsen K.F."/>
            <person name="Lyhne E.K."/>
            <person name="Kogle M.E."/>
            <person name="Kuo A."/>
            <person name="Riley R."/>
            <person name="Clum A."/>
            <person name="Nolan M."/>
            <person name="Lipzen A."/>
            <person name="Salamov A."/>
            <person name="Henrissat B."/>
            <person name="Wiebenga A."/>
            <person name="De Vries R.P."/>
            <person name="Grigoriev I.V."/>
            <person name="Mortensen U.H."/>
            <person name="Andersen M.R."/>
            <person name="Baker S.E."/>
        </authorList>
    </citation>
    <scope>NUCLEOTIDE SEQUENCE [LARGE SCALE GENOMIC DNA]</scope>
    <source>
        <strain evidence="1 2">CBS 115572</strain>
    </source>
</reference>
<comment type="caution">
    <text evidence="1">The sequence shown here is derived from an EMBL/GenBank/DDBJ whole genome shotgun (WGS) entry which is preliminary data.</text>
</comment>
<accession>A0A317XEF6</accession>
<evidence type="ECO:0000313" key="1">
    <source>
        <dbReference type="EMBL" id="PWY96027.1"/>
    </source>
</evidence>
<dbReference type="OrthoDB" id="4358740at2759"/>
<name>A0A317XEF6_9EURO</name>
<proteinExistence type="predicted"/>
<sequence length="154" mass="17323">MTEQKPQRVLVIVSESNSYWEQSWSSSEDLLPIAFDILSDNHLLEGTYNEQPELKLLVKQKWATHVFLIFDISNTSYDPTLGHLPEQNKLPITIIRLGKKVQAYSASAPVGNKVNSNVARVHNANGVNSFPPFVTDYTIKSPLYSNPRDPSLLV</sequence>
<dbReference type="GeneID" id="37112879"/>
<dbReference type="Proteomes" id="UP000246702">
    <property type="component" value="Unassembled WGS sequence"/>
</dbReference>
<gene>
    <name evidence="1" type="ORF">BO94DRAFT_530742</name>
</gene>
<protein>
    <submittedName>
        <fullName evidence="1">Uncharacterized protein</fullName>
    </submittedName>
</protein>
<dbReference type="RefSeq" id="XP_025472788.1">
    <property type="nucleotide sequence ID" value="XM_025610736.1"/>
</dbReference>
<organism evidence="1 2">
    <name type="scientific">Aspergillus sclerotioniger CBS 115572</name>
    <dbReference type="NCBI Taxonomy" id="1450535"/>
    <lineage>
        <taxon>Eukaryota</taxon>
        <taxon>Fungi</taxon>
        <taxon>Dikarya</taxon>
        <taxon>Ascomycota</taxon>
        <taxon>Pezizomycotina</taxon>
        <taxon>Eurotiomycetes</taxon>
        <taxon>Eurotiomycetidae</taxon>
        <taxon>Eurotiales</taxon>
        <taxon>Aspergillaceae</taxon>
        <taxon>Aspergillus</taxon>
        <taxon>Aspergillus subgen. Circumdati</taxon>
    </lineage>
</organism>
<dbReference type="EMBL" id="MSFK01000002">
    <property type="protein sequence ID" value="PWY96027.1"/>
    <property type="molecule type" value="Genomic_DNA"/>
</dbReference>
<dbReference type="AlphaFoldDB" id="A0A317XEF6"/>
<keyword evidence="2" id="KW-1185">Reference proteome</keyword>
<evidence type="ECO:0000313" key="2">
    <source>
        <dbReference type="Proteomes" id="UP000246702"/>
    </source>
</evidence>
<dbReference type="STRING" id="1450535.A0A317XEF6"/>